<dbReference type="SUPFAM" id="SSF56672">
    <property type="entry name" value="DNA/RNA polymerases"/>
    <property type="match status" value="1"/>
</dbReference>
<reference evidence="5" key="1">
    <citation type="journal article" date="2016" name="Nature">
        <title>Redefining the invertebrate RNA virosphere.</title>
        <authorList>
            <person name="Shi M."/>
            <person name="Lin X.D."/>
            <person name="Tian J.H."/>
            <person name="Chen L.J."/>
            <person name="Chen X."/>
            <person name="Li C.X."/>
            <person name="Qin X.C."/>
            <person name="Li J."/>
            <person name="Cao J.P."/>
            <person name="Eden J.S."/>
            <person name="Buchmann J."/>
            <person name="Wang W."/>
            <person name="Xu J."/>
            <person name="Holmes E.C."/>
            <person name="Zhang Y.Z."/>
        </authorList>
    </citation>
    <scope>NUCLEOTIDE SEQUENCE</scope>
    <source>
        <strain evidence="5">SCM245982</strain>
    </source>
</reference>
<dbReference type="GO" id="GO:0003723">
    <property type="term" value="F:RNA binding"/>
    <property type="evidence" value="ECO:0007669"/>
    <property type="project" value="InterPro"/>
</dbReference>
<dbReference type="InterPro" id="IPR043128">
    <property type="entry name" value="Rev_trsase/Diguanyl_cyclase"/>
</dbReference>
<keyword evidence="1" id="KW-0808">Transferase</keyword>
<dbReference type="Gene3D" id="3.30.70.270">
    <property type="match status" value="1"/>
</dbReference>
<proteinExistence type="predicted"/>
<evidence type="ECO:0000256" key="1">
    <source>
        <dbReference type="ARBA" id="ARBA00022679"/>
    </source>
</evidence>
<evidence type="ECO:0000259" key="4">
    <source>
        <dbReference type="PROSITE" id="PS50507"/>
    </source>
</evidence>
<keyword evidence="2" id="KW-0548">Nucleotidyltransferase</keyword>
<dbReference type="InterPro" id="IPR007094">
    <property type="entry name" value="RNA-dir_pol_PSvirus"/>
</dbReference>
<evidence type="ECO:0000256" key="2">
    <source>
        <dbReference type="ARBA" id="ARBA00022695"/>
    </source>
</evidence>
<dbReference type="GO" id="GO:0039694">
    <property type="term" value="P:viral RNA genome replication"/>
    <property type="evidence" value="ECO:0007669"/>
    <property type="project" value="InterPro"/>
</dbReference>
<dbReference type="InterPro" id="IPR001205">
    <property type="entry name" value="RNA-dir_pol_C"/>
</dbReference>
<sequence>MSFIGKSKGFGQRFTPPAITPYLQVLAPHAGEYVRSNVSLSLIREDVKRFKPHGTEPVNDPYMKIAIAKATNAFRLPQPVKLLHLNDVFKRDLPIWSSSPGLPWNQQGYKTKGEIRDDPDAIKRVRWFWHRVKEGKSVYRTDCCAFVRAQLAKVGEFKCRAVWGYPATMVFGEAVFALPLIDAYSKISSPIAYGYETGTGGMHKLYHEIKGAHYLGIDYKNFDKTVPEWIIRVAFDILFLNLDMLGYKDYGVTRVDCIMRMWNYVIDYFINTPIRLCNGERYQKRGAIASGSYFTQLIGSIVNYILMTYVSLREDNRILHIKVLGDDSVTAFSRPIYPSDVAKYVEPLGFTINTTKSGSSKYLSDLSFLGHQINCGYPLKPRSKVIAGLLYPERPDSCWDDVASRALGILYSNLGVDEHVDFWCRRVVKFRPFDLALTRNQEKLMRVLKIPIPDVTEPPDLLAFHRRLMGAS</sequence>
<accession>A0A1L3KLH6</accession>
<protein>
    <submittedName>
        <fullName evidence="5">RdRp</fullName>
    </submittedName>
</protein>
<dbReference type="Pfam" id="PF00680">
    <property type="entry name" value="RdRP_1"/>
    <property type="match status" value="1"/>
</dbReference>
<dbReference type="EMBL" id="KX884148">
    <property type="protein sequence ID" value="APG78261.1"/>
    <property type="molecule type" value="Genomic_RNA"/>
</dbReference>
<evidence type="ECO:0000313" key="5">
    <source>
        <dbReference type="EMBL" id="APG78261.1"/>
    </source>
</evidence>
<name>A0A1L3KLH6_9VIRU</name>
<organism evidence="5">
    <name type="scientific">Hubei partiti-like virus 38</name>
    <dbReference type="NCBI Taxonomy" id="1923045"/>
    <lineage>
        <taxon>Viruses</taxon>
        <taxon>Riboviria</taxon>
    </lineage>
</organism>
<keyword evidence="3" id="KW-0693">Viral RNA replication</keyword>
<dbReference type="GO" id="GO:0006351">
    <property type="term" value="P:DNA-templated transcription"/>
    <property type="evidence" value="ECO:0007669"/>
    <property type="project" value="InterPro"/>
</dbReference>
<feature type="domain" description="RdRp catalytic" evidence="4">
    <location>
        <begin position="212"/>
        <end position="340"/>
    </location>
</feature>
<dbReference type="InterPro" id="IPR043502">
    <property type="entry name" value="DNA/RNA_pol_sf"/>
</dbReference>
<evidence type="ECO:0000256" key="3">
    <source>
        <dbReference type="ARBA" id="ARBA00022953"/>
    </source>
</evidence>
<dbReference type="GO" id="GO:0003968">
    <property type="term" value="F:RNA-directed RNA polymerase activity"/>
    <property type="evidence" value="ECO:0007669"/>
    <property type="project" value="InterPro"/>
</dbReference>
<dbReference type="PROSITE" id="PS50507">
    <property type="entry name" value="RDRP_SSRNA_POS"/>
    <property type="match status" value="1"/>
</dbReference>